<dbReference type="PANTHER" id="PTHR20974:SF0">
    <property type="entry name" value="UPF0585 PROTEIN CG18661"/>
    <property type="match status" value="1"/>
</dbReference>
<gene>
    <name evidence="1" type="ordered locus">Hoch_2726</name>
</gene>
<dbReference type="PANTHER" id="PTHR20974">
    <property type="entry name" value="UPF0585 PROTEIN CG18661"/>
    <property type="match status" value="1"/>
</dbReference>
<sequence>MKLSSPAAQRNCAPLAEVLADLLPPSGRVLEIASGSGQHAAYLARRFPDLVWQPSDIDPQALISIEAWRADSGEGEGQALSNLAPPIELDATAETWPVDRADVVLNLNMIHISPWSACLGLLRGAGALLASGGALILYGPYRVPGEPFAASNAAFDRSLRARNPAWGVRPLDAVEEAARAHGLVLEQRRDMPANNLTLLFRRS</sequence>
<dbReference type="EMBL" id="CP001804">
    <property type="protein sequence ID" value="ACY15255.1"/>
    <property type="molecule type" value="Genomic_DNA"/>
</dbReference>
<dbReference type="InterPro" id="IPR010342">
    <property type="entry name" value="DUF938"/>
</dbReference>
<dbReference type="RefSeq" id="WP_012827863.1">
    <property type="nucleotide sequence ID" value="NC_013440.1"/>
</dbReference>
<dbReference type="Pfam" id="PF06080">
    <property type="entry name" value="DUF938"/>
    <property type="match status" value="1"/>
</dbReference>
<protein>
    <recommendedName>
        <fullName evidence="3">SAM-dependent methyltransferase</fullName>
    </recommendedName>
</protein>
<evidence type="ECO:0008006" key="3">
    <source>
        <dbReference type="Google" id="ProtNLM"/>
    </source>
</evidence>
<name>D0LN78_HALO1</name>
<evidence type="ECO:0000313" key="1">
    <source>
        <dbReference type="EMBL" id="ACY15255.1"/>
    </source>
</evidence>
<proteinExistence type="predicted"/>
<evidence type="ECO:0000313" key="2">
    <source>
        <dbReference type="Proteomes" id="UP000001880"/>
    </source>
</evidence>
<organism evidence="1 2">
    <name type="scientific">Haliangium ochraceum (strain DSM 14365 / JCM 11303 / SMP-2)</name>
    <dbReference type="NCBI Taxonomy" id="502025"/>
    <lineage>
        <taxon>Bacteria</taxon>
        <taxon>Pseudomonadati</taxon>
        <taxon>Myxococcota</taxon>
        <taxon>Polyangia</taxon>
        <taxon>Haliangiales</taxon>
        <taxon>Kofleriaceae</taxon>
        <taxon>Haliangium</taxon>
    </lineage>
</organism>
<dbReference type="KEGG" id="hoh:Hoch_2726"/>
<dbReference type="OrthoDB" id="5525831at2"/>
<dbReference type="AlphaFoldDB" id="D0LN78"/>
<dbReference type="STRING" id="502025.Hoch_2726"/>
<reference evidence="1 2" key="1">
    <citation type="journal article" date="2010" name="Stand. Genomic Sci.">
        <title>Complete genome sequence of Haliangium ochraceum type strain (SMP-2).</title>
        <authorList>
            <consortium name="US DOE Joint Genome Institute (JGI-PGF)"/>
            <person name="Ivanova N."/>
            <person name="Daum C."/>
            <person name="Lang E."/>
            <person name="Abt B."/>
            <person name="Kopitz M."/>
            <person name="Saunders E."/>
            <person name="Lapidus A."/>
            <person name="Lucas S."/>
            <person name="Glavina Del Rio T."/>
            <person name="Nolan M."/>
            <person name="Tice H."/>
            <person name="Copeland A."/>
            <person name="Cheng J.F."/>
            <person name="Chen F."/>
            <person name="Bruce D."/>
            <person name="Goodwin L."/>
            <person name="Pitluck S."/>
            <person name="Mavromatis K."/>
            <person name="Pati A."/>
            <person name="Mikhailova N."/>
            <person name="Chen A."/>
            <person name="Palaniappan K."/>
            <person name="Land M."/>
            <person name="Hauser L."/>
            <person name="Chang Y.J."/>
            <person name="Jeffries C.D."/>
            <person name="Detter J.C."/>
            <person name="Brettin T."/>
            <person name="Rohde M."/>
            <person name="Goker M."/>
            <person name="Bristow J."/>
            <person name="Markowitz V."/>
            <person name="Eisen J.A."/>
            <person name="Hugenholtz P."/>
            <person name="Kyrpides N.C."/>
            <person name="Klenk H.P."/>
        </authorList>
    </citation>
    <scope>NUCLEOTIDE SEQUENCE [LARGE SCALE GENOMIC DNA]</scope>
    <source>
        <strain evidence="2">DSM 14365 / CIP 107738 / JCM 11303 / AJ 13395 / SMP-2</strain>
    </source>
</reference>
<dbReference type="SUPFAM" id="SSF53335">
    <property type="entry name" value="S-adenosyl-L-methionine-dependent methyltransferases"/>
    <property type="match status" value="1"/>
</dbReference>
<accession>D0LN78</accession>
<keyword evidence="2" id="KW-1185">Reference proteome</keyword>
<dbReference type="Proteomes" id="UP000001880">
    <property type="component" value="Chromosome"/>
</dbReference>
<dbReference type="HOGENOM" id="CLU_067698_2_0_7"/>
<dbReference type="eggNOG" id="COG2813">
    <property type="taxonomic scope" value="Bacteria"/>
</dbReference>
<dbReference type="InterPro" id="IPR029063">
    <property type="entry name" value="SAM-dependent_MTases_sf"/>
</dbReference>
<dbReference type="Gene3D" id="3.40.50.150">
    <property type="entry name" value="Vaccinia Virus protein VP39"/>
    <property type="match status" value="1"/>
</dbReference>